<feature type="transmembrane region" description="Helical" evidence="1">
    <location>
        <begin position="12"/>
        <end position="32"/>
    </location>
</feature>
<keyword evidence="1" id="KW-0472">Membrane</keyword>
<evidence type="ECO:0000313" key="3">
    <source>
        <dbReference type="Proteomes" id="UP000295680"/>
    </source>
</evidence>
<gene>
    <name evidence="2" type="ORF">EV192_1011288</name>
</gene>
<keyword evidence="3" id="KW-1185">Reference proteome</keyword>
<dbReference type="InterPro" id="IPR021385">
    <property type="entry name" value="DUF3017"/>
</dbReference>
<organism evidence="2 3">
    <name type="scientific">Actinocrispum wychmicini</name>
    <dbReference type="NCBI Taxonomy" id="1213861"/>
    <lineage>
        <taxon>Bacteria</taxon>
        <taxon>Bacillati</taxon>
        <taxon>Actinomycetota</taxon>
        <taxon>Actinomycetes</taxon>
        <taxon>Pseudonocardiales</taxon>
        <taxon>Pseudonocardiaceae</taxon>
        <taxon>Actinocrispum</taxon>
    </lineage>
</organism>
<proteinExistence type="predicted"/>
<evidence type="ECO:0000256" key="1">
    <source>
        <dbReference type="SAM" id="Phobius"/>
    </source>
</evidence>
<keyword evidence="1" id="KW-1133">Transmembrane helix</keyword>
<dbReference type="Pfam" id="PF11222">
    <property type="entry name" value="DUF3017"/>
    <property type="match status" value="1"/>
</dbReference>
<dbReference type="AlphaFoldDB" id="A0A4R2K6F5"/>
<accession>A0A4R2K6F5</accession>
<comment type="caution">
    <text evidence="2">The sequence shown here is derived from an EMBL/GenBank/DDBJ whole genome shotgun (WGS) entry which is preliminary data.</text>
</comment>
<dbReference type="EMBL" id="SLWS01000001">
    <property type="protein sequence ID" value="TCO65496.1"/>
    <property type="molecule type" value="Genomic_DNA"/>
</dbReference>
<reference evidence="2 3" key="1">
    <citation type="submission" date="2019-03" db="EMBL/GenBank/DDBJ databases">
        <title>Genomic Encyclopedia of Type Strains, Phase IV (KMG-IV): sequencing the most valuable type-strain genomes for metagenomic binning, comparative biology and taxonomic classification.</title>
        <authorList>
            <person name="Goeker M."/>
        </authorList>
    </citation>
    <scope>NUCLEOTIDE SEQUENCE [LARGE SCALE GENOMIC DNA]</scope>
    <source>
        <strain evidence="2 3">DSM 45934</strain>
    </source>
</reference>
<protein>
    <submittedName>
        <fullName evidence="2">DUF3017 family protein</fullName>
    </submittedName>
</protein>
<evidence type="ECO:0000313" key="2">
    <source>
        <dbReference type="EMBL" id="TCO65496.1"/>
    </source>
</evidence>
<dbReference type="Proteomes" id="UP000295680">
    <property type="component" value="Unassembled WGS sequence"/>
</dbReference>
<name>A0A4R2K6F5_9PSEU</name>
<keyword evidence="1" id="KW-0812">Transmembrane</keyword>
<sequence>MSVSANNGGTRTQLPFAVVMLVVVIGIVRVVMQHWREGTTEIGLALLLAAFLRAVLPDRKAGLLAVRTRKVDVLLYGGFAAMIIFISLTIVGGPFDSTG</sequence>
<feature type="transmembrane region" description="Helical" evidence="1">
    <location>
        <begin position="76"/>
        <end position="95"/>
    </location>
</feature>
<dbReference type="RefSeq" id="WP_424923341.1">
    <property type="nucleotide sequence ID" value="NZ_SLWS01000001.1"/>
</dbReference>